<dbReference type="EMBL" id="JBCHKQ010000005">
    <property type="protein sequence ID" value="MEM5948812.1"/>
    <property type="molecule type" value="Genomic_DNA"/>
</dbReference>
<dbReference type="RefSeq" id="WP_420070262.1">
    <property type="nucleotide sequence ID" value="NZ_JBCHKQ010000005.1"/>
</dbReference>
<dbReference type="InterPro" id="IPR024042">
    <property type="entry name" value="TM1646-like_dom_sf"/>
</dbReference>
<sequence>MESIEPQAGYFFSAARQQNLEKKKKSKKSEKATFSKILRNNAGNNINAEPELVGKHDELSLEEMLDDIHSLGDRLRNSHSFDDIKAYRDAVKKFLAYVVDNMLCFEQHVSGSGIDKRKKYSLIRIIDRKMESLVAGIILNQIKQLDILEKLEEIQGMLVDLLS</sequence>
<evidence type="ECO:0000313" key="1">
    <source>
        <dbReference type="EMBL" id="MEM5948812.1"/>
    </source>
</evidence>
<protein>
    <submittedName>
        <fullName evidence="1">DUF327 family protein</fullName>
    </submittedName>
</protein>
<gene>
    <name evidence="1" type="ORF">WKV44_09700</name>
</gene>
<dbReference type="Pfam" id="PF03885">
    <property type="entry name" value="DUF327"/>
    <property type="match status" value="1"/>
</dbReference>
<reference evidence="1 2" key="1">
    <citation type="submission" date="2024-03" db="EMBL/GenBank/DDBJ databases">
        <title>Ignisphaera cupida sp. nov., a hyperthermophilic hydrolytic archaeon from a hot spring of Kamchatka, and proposal of Ignisphaeraceae fam. nov.</title>
        <authorList>
            <person name="Podosokorskaya O.A."/>
            <person name="Elcheninov A.G."/>
            <person name="Maltseva A.I."/>
            <person name="Zayulina K.S."/>
            <person name="Novikov A."/>
            <person name="Merkel A.Y."/>
        </authorList>
    </citation>
    <scope>NUCLEOTIDE SEQUENCE [LARGE SCALE GENOMIC DNA]</scope>
    <source>
        <strain evidence="1 2">38H-sp</strain>
    </source>
</reference>
<keyword evidence="2" id="KW-1185">Reference proteome</keyword>
<proteinExistence type="predicted"/>
<dbReference type="SUPFAM" id="SSF158397">
    <property type="entry name" value="TM1646-like"/>
    <property type="match status" value="1"/>
</dbReference>
<dbReference type="Gene3D" id="1.20.120.490">
    <property type="entry name" value="Hypothetical protein TM1646-like domain"/>
    <property type="match status" value="1"/>
</dbReference>
<name>A0ABU9UF68_9SPIR</name>
<organism evidence="1 2">
    <name type="scientific">Rarispira pelagica</name>
    <dbReference type="NCBI Taxonomy" id="3141764"/>
    <lineage>
        <taxon>Bacteria</taxon>
        <taxon>Pseudomonadati</taxon>
        <taxon>Spirochaetota</taxon>
        <taxon>Spirochaetia</taxon>
        <taxon>Winmispirales</taxon>
        <taxon>Winmispiraceae</taxon>
        <taxon>Rarispira</taxon>
    </lineage>
</organism>
<dbReference type="InterPro" id="IPR005585">
    <property type="entry name" value="DUF327"/>
</dbReference>
<dbReference type="Proteomes" id="UP001466331">
    <property type="component" value="Unassembled WGS sequence"/>
</dbReference>
<comment type="caution">
    <text evidence="1">The sequence shown here is derived from an EMBL/GenBank/DDBJ whole genome shotgun (WGS) entry which is preliminary data.</text>
</comment>
<accession>A0ABU9UF68</accession>
<evidence type="ECO:0000313" key="2">
    <source>
        <dbReference type="Proteomes" id="UP001466331"/>
    </source>
</evidence>